<comment type="caution">
    <text evidence="1">The sequence shown here is derived from an EMBL/GenBank/DDBJ whole genome shotgun (WGS) entry which is preliminary data.</text>
</comment>
<gene>
    <name evidence="1" type="ORF">ACFPZI_15520</name>
</gene>
<keyword evidence="2" id="KW-1185">Reference proteome</keyword>
<dbReference type="RefSeq" id="WP_381363446.1">
    <property type="nucleotide sequence ID" value="NZ_JBHSOA010000031.1"/>
</dbReference>
<evidence type="ECO:0008006" key="3">
    <source>
        <dbReference type="Google" id="ProtNLM"/>
    </source>
</evidence>
<evidence type="ECO:0000313" key="2">
    <source>
        <dbReference type="Proteomes" id="UP001596180"/>
    </source>
</evidence>
<reference evidence="2" key="1">
    <citation type="journal article" date="2019" name="Int. J. Syst. Evol. Microbiol.">
        <title>The Global Catalogue of Microorganisms (GCM) 10K type strain sequencing project: providing services to taxonomists for standard genome sequencing and annotation.</title>
        <authorList>
            <consortium name="The Broad Institute Genomics Platform"/>
            <consortium name="The Broad Institute Genome Sequencing Center for Infectious Disease"/>
            <person name="Wu L."/>
            <person name="Ma J."/>
        </authorList>
    </citation>
    <scope>NUCLEOTIDE SEQUENCE [LARGE SCALE GENOMIC DNA]</scope>
    <source>
        <strain evidence="2">JCM 10411</strain>
    </source>
</reference>
<organism evidence="1 2">
    <name type="scientific">Streptomyces chlorus</name>
    <dbReference type="NCBI Taxonomy" id="887452"/>
    <lineage>
        <taxon>Bacteria</taxon>
        <taxon>Bacillati</taxon>
        <taxon>Actinomycetota</taxon>
        <taxon>Actinomycetes</taxon>
        <taxon>Kitasatosporales</taxon>
        <taxon>Streptomycetaceae</taxon>
        <taxon>Streptomyces</taxon>
    </lineage>
</organism>
<protein>
    <recommendedName>
        <fullName evidence="3">Transcriptional regulator</fullName>
    </recommendedName>
</protein>
<accession>A0ABW1E163</accession>
<dbReference type="Proteomes" id="UP001596180">
    <property type="component" value="Unassembled WGS sequence"/>
</dbReference>
<sequence length="55" mass="5843">MYRRGAVSGGSYTLSELSRHPDCVVGYATLRKRVDDGWDVTEAATTPGRGGPATT</sequence>
<dbReference type="EMBL" id="JBHSOA010000031">
    <property type="protein sequence ID" value="MFC5853184.1"/>
    <property type="molecule type" value="Genomic_DNA"/>
</dbReference>
<evidence type="ECO:0000313" key="1">
    <source>
        <dbReference type="EMBL" id="MFC5853184.1"/>
    </source>
</evidence>
<name>A0ABW1E163_9ACTN</name>
<proteinExistence type="predicted"/>